<keyword evidence="6" id="KW-0862">Zinc</keyword>
<dbReference type="CDD" id="cd16833">
    <property type="entry name" value="YfiH"/>
    <property type="match status" value="1"/>
</dbReference>
<dbReference type="NCBIfam" id="TIGR00726">
    <property type="entry name" value="peptidoglycan editing factor PgeF"/>
    <property type="match status" value="1"/>
</dbReference>
<organism evidence="11 12">
    <name type="scientific">Rhodovarius crocodyli</name>
    <dbReference type="NCBI Taxonomy" id="1979269"/>
    <lineage>
        <taxon>Bacteria</taxon>
        <taxon>Pseudomonadati</taxon>
        <taxon>Pseudomonadota</taxon>
        <taxon>Alphaproteobacteria</taxon>
        <taxon>Acetobacterales</taxon>
        <taxon>Roseomonadaceae</taxon>
        <taxon>Rhodovarius</taxon>
    </lineage>
</organism>
<keyword evidence="5" id="KW-0378">Hydrolase</keyword>
<evidence type="ECO:0000256" key="3">
    <source>
        <dbReference type="ARBA" id="ARBA00022679"/>
    </source>
</evidence>
<comment type="catalytic activity">
    <reaction evidence="9">
        <text>S-methyl-5'-thioadenosine + phosphate = 5-(methylsulfanyl)-alpha-D-ribose 1-phosphate + adenine</text>
        <dbReference type="Rhea" id="RHEA:11852"/>
        <dbReference type="ChEBI" id="CHEBI:16708"/>
        <dbReference type="ChEBI" id="CHEBI:17509"/>
        <dbReference type="ChEBI" id="CHEBI:43474"/>
        <dbReference type="ChEBI" id="CHEBI:58533"/>
        <dbReference type="EC" id="2.4.2.28"/>
    </reaction>
    <physiologicalReaction direction="left-to-right" evidence="9">
        <dbReference type="Rhea" id="RHEA:11853"/>
    </physiologicalReaction>
</comment>
<dbReference type="GO" id="GO:0005507">
    <property type="term" value="F:copper ion binding"/>
    <property type="evidence" value="ECO:0007669"/>
    <property type="project" value="TreeGrafter"/>
</dbReference>
<comment type="similarity">
    <text evidence="2 10">Belongs to the purine nucleoside phosphorylase YfiH/LACC1 family.</text>
</comment>
<dbReference type="PANTHER" id="PTHR30616">
    <property type="entry name" value="UNCHARACTERIZED PROTEIN YFIH"/>
    <property type="match status" value="1"/>
</dbReference>
<evidence type="ECO:0000256" key="10">
    <source>
        <dbReference type="RuleBase" id="RU361274"/>
    </source>
</evidence>
<dbReference type="Pfam" id="PF02578">
    <property type="entry name" value="Cu-oxidase_4"/>
    <property type="match status" value="1"/>
</dbReference>
<evidence type="ECO:0000256" key="6">
    <source>
        <dbReference type="ARBA" id="ARBA00022833"/>
    </source>
</evidence>
<evidence type="ECO:0000256" key="1">
    <source>
        <dbReference type="ARBA" id="ARBA00000553"/>
    </source>
</evidence>
<dbReference type="OrthoDB" id="4279at2"/>
<accession>A0A437MPH4</accession>
<keyword evidence="4" id="KW-0479">Metal-binding</keyword>
<dbReference type="GO" id="GO:0017061">
    <property type="term" value="F:S-methyl-5-thioadenosine phosphorylase activity"/>
    <property type="evidence" value="ECO:0007669"/>
    <property type="project" value="UniProtKB-EC"/>
</dbReference>
<dbReference type="Gene3D" id="3.60.140.10">
    <property type="entry name" value="CNF1/YfiH-like putative cysteine hydrolases"/>
    <property type="match status" value="1"/>
</dbReference>
<comment type="catalytic activity">
    <reaction evidence="7">
        <text>adenosine + H2O + H(+) = inosine + NH4(+)</text>
        <dbReference type="Rhea" id="RHEA:24408"/>
        <dbReference type="ChEBI" id="CHEBI:15377"/>
        <dbReference type="ChEBI" id="CHEBI:15378"/>
        <dbReference type="ChEBI" id="CHEBI:16335"/>
        <dbReference type="ChEBI" id="CHEBI:17596"/>
        <dbReference type="ChEBI" id="CHEBI:28938"/>
        <dbReference type="EC" id="3.5.4.4"/>
    </reaction>
    <physiologicalReaction direction="left-to-right" evidence="7">
        <dbReference type="Rhea" id="RHEA:24409"/>
    </physiologicalReaction>
</comment>
<evidence type="ECO:0000256" key="5">
    <source>
        <dbReference type="ARBA" id="ARBA00022801"/>
    </source>
</evidence>
<dbReference type="PANTHER" id="PTHR30616:SF2">
    <property type="entry name" value="PURINE NUCLEOSIDE PHOSPHORYLASE LACC1"/>
    <property type="match status" value="1"/>
</dbReference>
<comment type="catalytic activity">
    <reaction evidence="8">
        <text>adenosine + phosphate = alpha-D-ribose 1-phosphate + adenine</text>
        <dbReference type="Rhea" id="RHEA:27642"/>
        <dbReference type="ChEBI" id="CHEBI:16335"/>
        <dbReference type="ChEBI" id="CHEBI:16708"/>
        <dbReference type="ChEBI" id="CHEBI:43474"/>
        <dbReference type="ChEBI" id="CHEBI:57720"/>
        <dbReference type="EC" id="2.4.2.1"/>
    </reaction>
    <physiologicalReaction direction="left-to-right" evidence="8">
        <dbReference type="Rhea" id="RHEA:27643"/>
    </physiologicalReaction>
</comment>
<dbReference type="EMBL" id="SACL01000001">
    <property type="protein sequence ID" value="RVT99538.1"/>
    <property type="molecule type" value="Genomic_DNA"/>
</dbReference>
<keyword evidence="3" id="KW-0808">Transferase</keyword>
<dbReference type="SUPFAM" id="SSF64438">
    <property type="entry name" value="CNF1/YfiH-like putative cysteine hydrolases"/>
    <property type="match status" value="1"/>
</dbReference>
<sequence>MIQHDLLSGFPHAFFTRQGGVSTGLFASLNCSDRGQDDPAAVAENRARAARALGFAPDRLVSVHQVHGPVVAVAEAAPWAREARPQADAVITDRPGLMLSVVTADCGPVLFADSQAGVVGAAHAGWRGAVGGVLEATLDAMRALGARDIRAVVGPCIGQASYEVSDDLRNEVLARDPADARFFAPGARPGKYQFDLPGYCVARLTAAGARAEATGHCTLATPDLFFSHRRRTLAGEGPIGHQLSAIGIGA</sequence>
<proteinExistence type="inferred from homology"/>
<name>A0A437MPH4_9PROT</name>
<comment type="catalytic activity">
    <reaction evidence="1">
        <text>inosine + phosphate = alpha-D-ribose 1-phosphate + hypoxanthine</text>
        <dbReference type="Rhea" id="RHEA:27646"/>
        <dbReference type="ChEBI" id="CHEBI:17368"/>
        <dbReference type="ChEBI" id="CHEBI:17596"/>
        <dbReference type="ChEBI" id="CHEBI:43474"/>
        <dbReference type="ChEBI" id="CHEBI:57720"/>
        <dbReference type="EC" id="2.4.2.1"/>
    </reaction>
    <physiologicalReaction direction="left-to-right" evidence="1">
        <dbReference type="Rhea" id="RHEA:27647"/>
    </physiologicalReaction>
</comment>
<evidence type="ECO:0000256" key="8">
    <source>
        <dbReference type="ARBA" id="ARBA00048968"/>
    </source>
</evidence>
<evidence type="ECO:0000256" key="4">
    <source>
        <dbReference type="ARBA" id="ARBA00022723"/>
    </source>
</evidence>
<comment type="caution">
    <text evidence="11">The sequence shown here is derived from an EMBL/GenBank/DDBJ whole genome shotgun (WGS) entry which is preliminary data.</text>
</comment>
<dbReference type="InterPro" id="IPR003730">
    <property type="entry name" value="Cu_polyphenol_OxRdtase"/>
</dbReference>
<evidence type="ECO:0000313" key="12">
    <source>
        <dbReference type="Proteomes" id="UP000282957"/>
    </source>
</evidence>
<reference evidence="11 12" key="1">
    <citation type="submission" date="2019-01" db="EMBL/GenBank/DDBJ databases">
        <authorList>
            <person name="Chen W.-M."/>
        </authorList>
    </citation>
    <scope>NUCLEOTIDE SEQUENCE [LARGE SCALE GENOMIC DNA]</scope>
    <source>
        <strain evidence="11 12">CCP-6</strain>
    </source>
</reference>
<protein>
    <recommendedName>
        <fullName evidence="10">Purine nucleoside phosphorylase</fullName>
    </recommendedName>
</protein>
<evidence type="ECO:0000256" key="2">
    <source>
        <dbReference type="ARBA" id="ARBA00007353"/>
    </source>
</evidence>
<keyword evidence="12" id="KW-1185">Reference proteome</keyword>
<dbReference type="AlphaFoldDB" id="A0A437MPH4"/>
<gene>
    <name evidence="11" type="primary">pgeF</name>
    <name evidence="11" type="ORF">EOD42_05485</name>
</gene>
<dbReference type="Proteomes" id="UP000282957">
    <property type="component" value="Unassembled WGS sequence"/>
</dbReference>
<dbReference type="RefSeq" id="WP_127786432.1">
    <property type="nucleotide sequence ID" value="NZ_SACL01000001.1"/>
</dbReference>
<evidence type="ECO:0000256" key="7">
    <source>
        <dbReference type="ARBA" id="ARBA00047989"/>
    </source>
</evidence>
<dbReference type="InterPro" id="IPR038371">
    <property type="entry name" value="Cu_polyphenol_OxRdtase_sf"/>
</dbReference>
<dbReference type="GO" id="GO:0016787">
    <property type="term" value="F:hydrolase activity"/>
    <property type="evidence" value="ECO:0007669"/>
    <property type="project" value="UniProtKB-KW"/>
</dbReference>
<dbReference type="InterPro" id="IPR011324">
    <property type="entry name" value="Cytotoxic_necrot_fac-like_cat"/>
</dbReference>
<evidence type="ECO:0000313" key="11">
    <source>
        <dbReference type="EMBL" id="RVT99538.1"/>
    </source>
</evidence>
<evidence type="ECO:0000256" key="9">
    <source>
        <dbReference type="ARBA" id="ARBA00049893"/>
    </source>
</evidence>